<dbReference type="InterPro" id="IPR009081">
    <property type="entry name" value="PP-bd_ACP"/>
</dbReference>
<evidence type="ECO:0000313" key="5">
    <source>
        <dbReference type="Proteomes" id="UP000807371"/>
    </source>
</evidence>
<dbReference type="InterPro" id="IPR006162">
    <property type="entry name" value="Ppantetheine_attach_site"/>
</dbReference>
<dbReference type="PROSITE" id="PS50075">
    <property type="entry name" value="CARRIER"/>
    <property type="match status" value="1"/>
</dbReference>
<organism evidence="4 5">
    <name type="scientific">Streptomyces pactum</name>
    <dbReference type="NCBI Taxonomy" id="68249"/>
    <lineage>
        <taxon>Bacteria</taxon>
        <taxon>Bacillati</taxon>
        <taxon>Actinomycetota</taxon>
        <taxon>Actinomycetes</taxon>
        <taxon>Kitasatosporales</taxon>
        <taxon>Streptomycetaceae</taxon>
        <taxon>Streptomyces</taxon>
    </lineage>
</organism>
<dbReference type="Pfam" id="PF00550">
    <property type="entry name" value="PP-binding"/>
    <property type="match status" value="1"/>
</dbReference>
<evidence type="ECO:0000313" key="4">
    <source>
        <dbReference type="EMBL" id="MBH5337745.1"/>
    </source>
</evidence>
<dbReference type="EMBL" id="JACYXC010000001">
    <property type="protein sequence ID" value="MBH5337745.1"/>
    <property type="molecule type" value="Genomic_DNA"/>
</dbReference>
<reference evidence="4 5" key="1">
    <citation type="submission" date="2020-09" db="EMBL/GenBank/DDBJ databases">
        <title>Biosynthesis of the nuclear factor of activated T cells inhibitor NFAT-133 and its congeners in Streptomyces pactum.</title>
        <authorList>
            <person name="Zhou W."/>
            <person name="Posri P."/>
            <person name="Abugrain M.E."/>
            <person name="Weisberg A.J."/>
            <person name="Chang J.H."/>
            <person name="Mahmud T."/>
        </authorList>
    </citation>
    <scope>NUCLEOTIDE SEQUENCE [LARGE SCALE GENOMIC DNA]</scope>
    <source>
        <strain evidence="4 5">ATCC 27456</strain>
    </source>
</reference>
<keyword evidence="1" id="KW-0596">Phosphopantetheine</keyword>
<dbReference type="InterPro" id="IPR036736">
    <property type="entry name" value="ACP-like_sf"/>
</dbReference>
<protein>
    <submittedName>
        <fullName evidence="4">Acyl carrier protein</fullName>
    </submittedName>
</protein>
<evidence type="ECO:0000259" key="3">
    <source>
        <dbReference type="PROSITE" id="PS50075"/>
    </source>
</evidence>
<dbReference type="PROSITE" id="PS00012">
    <property type="entry name" value="PHOSPHOPANTETHEINE"/>
    <property type="match status" value="1"/>
</dbReference>
<dbReference type="Gene3D" id="1.10.1200.10">
    <property type="entry name" value="ACP-like"/>
    <property type="match status" value="1"/>
</dbReference>
<evidence type="ECO:0000256" key="1">
    <source>
        <dbReference type="ARBA" id="ARBA00022450"/>
    </source>
</evidence>
<gene>
    <name evidence="4" type="ORF">IHE55_24400</name>
</gene>
<comment type="caution">
    <text evidence="4">The sequence shown here is derived from an EMBL/GenBank/DDBJ whole genome shotgun (WGS) entry which is preliminary data.</text>
</comment>
<keyword evidence="5" id="KW-1185">Reference proteome</keyword>
<keyword evidence="2" id="KW-0597">Phosphoprotein</keyword>
<evidence type="ECO:0000256" key="2">
    <source>
        <dbReference type="ARBA" id="ARBA00022553"/>
    </source>
</evidence>
<sequence length="85" mass="8934">MASQLTHEELAALMKSCAGITVDADRLRGGQDAPLAEFGLDSLGLLAIVAELEQRYGVQIDSRAEACKTPGDFVEVVNESLTVGA</sequence>
<dbReference type="RefSeq" id="WP_197990991.1">
    <property type="nucleotide sequence ID" value="NZ_JACYXC010000001.1"/>
</dbReference>
<feature type="domain" description="Carrier" evidence="3">
    <location>
        <begin position="4"/>
        <end position="85"/>
    </location>
</feature>
<proteinExistence type="predicted"/>
<dbReference type="Proteomes" id="UP000807371">
    <property type="component" value="Unassembled WGS sequence"/>
</dbReference>
<name>A0ABS0NRC5_9ACTN</name>
<dbReference type="SUPFAM" id="SSF47336">
    <property type="entry name" value="ACP-like"/>
    <property type="match status" value="1"/>
</dbReference>
<accession>A0ABS0NRC5</accession>